<feature type="region of interest" description="Disordered" evidence="1">
    <location>
        <begin position="1"/>
        <end position="28"/>
    </location>
</feature>
<dbReference type="EnsemblPlants" id="MELO3C031031.2.1">
    <property type="protein sequence ID" value="MELO3C031031.2.1"/>
    <property type="gene ID" value="MELO3C031031.2"/>
</dbReference>
<dbReference type="AlphaFoldDB" id="A0A9I9EAE3"/>
<proteinExistence type="predicted"/>
<reference evidence="2" key="1">
    <citation type="submission" date="2023-03" db="UniProtKB">
        <authorList>
            <consortium name="EnsemblPlants"/>
        </authorList>
    </citation>
    <scope>IDENTIFICATION</scope>
</reference>
<protein>
    <submittedName>
        <fullName evidence="2">Uncharacterized protein</fullName>
    </submittedName>
</protein>
<organism evidence="2">
    <name type="scientific">Cucumis melo</name>
    <name type="common">Muskmelon</name>
    <dbReference type="NCBI Taxonomy" id="3656"/>
    <lineage>
        <taxon>Eukaryota</taxon>
        <taxon>Viridiplantae</taxon>
        <taxon>Streptophyta</taxon>
        <taxon>Embryophyta</taxon>
        <taxon>Tracheophyta</taxon>
        <taxon>Spermatophyta</taxon>
        <taxon>Magnoliopsida</taxon>
        <taxon>eudicotyledons</taxon>
        <taxon>Gunneridae</taxon>
        <taxon>Pentapetalae</taxon>
        <taxon>rosids</taxon>
        <taxon>fabids</taxon>
        <taxon>Cucurbitales</taxon>
        <taxon>Cucurbitaceae</taxon>
        <taxon>Benincaseae</taxon>
        <taxon>Cucumis</taxon>
    </lineage>
</organism>
<dbReference type="Gramene" id="MELO3C031031.2.1">
    <property type="protein sequence ID" value="MELO3C031031.2.1"/>
    <property type="gene ID" value="MELO3C031031.2"/>
</dbReference>
<accession>A0A9I9EAE3</accession>
<sequence length="65" mass="7501">MEPTWLDPTRVGCASRTAPGETSGRRRSIYIPKRKKLTEGRKPIESHSEVTFSTMMRKDVEYIKC</sequence>
<evidence type="ECO:0000313" key="2">
    <source>
        <dbReference type="EnsemblPlants" id="MELO3C031031.2.1"/>
    </source>
</evidence>
<evidence type="ECO:0000256" key="1">
    <source>
        <dbReference type="SAM" id="MobiDB-lite"/>
    </source>
</evidence>
<name>A0A9I9EAE3_CUCME</name>